<dbReference type="InterPro" id="IPR004636">
    <property type="entry name" value="AcOrn/SuccOrn_fam"/>
</dbReference>
<proteinExistence type="inferred from homology"/>
<comment type="cofactor">
    <cofactor evidence="1">
        <name>pyridoxal 5'-phosphate</name>
        <dbReference type="ChEBI" id="CHEBI:597326"/>
    </cofactor>
</comment>
<dbReference type="GO" id="GO:0005739">
    <property type="term" value="C:mitochondrion"/>
    <property type="evidence" value="ECO:0007669"/>
    <property type="project" value="UniProtKB-SubCell"/>
</dbReference>
<evidence type="ECO:0000256" key="4">
    <source>
        <dbReference type="ARBA" id="ARBA00022605"/>
    </source>
</evidence>
<accession>A0A381V1M0</accession>
<dbReference type="InterPro" id="IPR015424">
    <property type="entry name" value="PyrdxlP-dep_Trfase"/>
</dbReference>
<comment type="pathway">
    <text evidence="7">Amino-acid biosynthesis.</text>
</comment>
<dbReference type="NCBIfam" id="NF002325">
    <property type="entry name" value="PRK01278.1"/>
    <property type="match status" value="1"/>
</dbReference>
<dbReference type="AlphaFoldDB" id="A0A381V1M0"/>
<dbReference type="GO" id="GO:0042802">
    <property type="term" value="F:identical protein binding"/>
    <property type="evidence" value="ECO:0007669"/>
    <property type="project" value="TreeGrafter"/>
</dbReference>
<name>A0A381V1M0_9ZZZZ</name>
<evidence type="ECO:0000256" key="5">
    <source>
        <dbReference type="ARBA" id="ARBA00022679"/>
    </source>
</evidence>
<dbReference type="InterPro" id="IPR015421">
    <property type="entry name" value="PyrdxlP-dep_Trfase_major"/>
</dbReference>
<evidence type="ECO:0000256" key="6">
    <source>
        <dbReference type="ARBA" id="ARBA00022898"/>
    </source>
</evidence>
<dbReference type="PANTHER" id="PTHR11986">
    <property type="entry name" value="AMINOTRANSFERASE CLASS III"/>
    <property type="match status" value="1"/>
</dbReference>
<gene>
    <name evidence="8" type="ORF">METZ01_LOCUS87160</name>
</gene>
<dbReference type="HAMAP" id="MF_01107">
    <property type="entry name" value="ArgD_aminotrans_3"/>
    <property type="match status" value="1"/>
</dbReference>
<keyword evidence="4" id="KW-0028">Amino-acid biosynthesis</keyword>
<dbReference type="InterPro" id="IPR015422">
    <property type="entry name" value="PyrdxlP-dep_Trfase_small"/>
</dbReference>
<dbReference type="Pfam" id="PF00202">
    <property type="entry name" value="Aminotran_3"/>
    <property type="match status" value="1"/>
</dbReference>
<dbReference type="FunFam" id="3.40.640.10:FF:000004">
    <property type="entry name" value="Acetylornithine aminotransferase"/>
    <property type="match status" value="1"/>
</dbReference>
<evidence type="ECO:0000256" key="3">
    <source>
        <dbReference type="ARBA" id="ARBA00022576"/>
    </source>
</evidence>
<dbReference type="GO" id="GO:0006526">
    <property type="term" value="P:L-arginine biosynthetic process"/>
    <property type="evidence" value="ECO:0007669"/>
    <property type="project" value="UniProtKB-ARBA"/>
</dbReference>
<dbReference type="InterPro" id="IPR050103">
    <property type="entry name" value="Class-III_PLP-dep_AT"/>
</dbReference>
<dbReference type="GO" id="GO:0008483">
    <property type="term" value="F:transaminase activity"/>
    <property type="evidence" value="ECO:0007669"/>
    <property type="project" value="UniProtKB-KW"/>
</dbReference>
<dbReference type="SUPFAM" id="SSF53383">
    <property type="entry name" value="PLP-dependent transferases"/>
    <property type="match status" value="1"/>
</dbReference>
<dbReference type="PANTHER" id="PTHR11986:SF79">
    <property type="entry name" value="ACETYLORNITHINE AMINOTRANSFERASE, MITOCHONDRIAL"/>
    <property type="match status" value="1"/>
</dbReference>
<dbReference type="EMBL" id="UINC01007622">
    <property type="protein sequence ID" value="SVA34306.1"/>
    <property type="molecule type" value="Genomic_DNA"/>
</dbReference>
<protein>
    <recommendedName>
        <fullName evidence="9">Acetylornithine transaminase</fullName>
    </recommendedName>
</protein>
<evidence type="ECO:0000256" key="1">
    <source>
        <dbReference type="ARBA" id="ARBA00001933"/>
    </source>
</evidence>
<dbReference type="Gene3D" id="3.90.1150.10">
    <property type="entry name" value="Aspartate Aminotransferase, domain 1"/>
    <property type="match status" value="1"/>
</dbReference>
<evidence type="ECO:0008006" key="9">
    <source>
        <dbReference type="Google" id="ProtNLM"/>
    </source>
</evidence>
<comment type="subcellular location">
    <subcellularLocation>
        <location evidence="2">Mitochondrion</location>
    </subcellularLocation>
</comment>
<dbReference type="PIRSF" id="PIRSF000521">
    <property type="entry name" value="Transaminase_4ab_Lys_Orn"/>
    <property type="match status" value="1"/>
</dbReference>
<keyword evidence="5" id="KW-0808">Transferase</keyword>
<dbReference type="PROSITE" id="PS00600">
    <property type="entry name" value="AA_TRANSFER_CLASS_3"/>
    <property type="match status" value="1"/>
</dbReference>
<organism evidence="8">
    <name type="scientific">marine metagenome</name>
    <dbReference type="NCBI Taxonomy" id="408172"/>
    <lineage>
        <taxon>unclassified sequences</taxon>
        <taxon>metagenomes</taxon>
        <taxon>ecological metagenomes</taxon>
    </lineage>
</organism>
<dbReference type="InterPro" id="IPR049704">
    <property type="entry name" value="Aminotrans_3_PPA_site"/>
</dbReference>
<reference evidence="8" key="1">
    <citation type="submission" date="2018-05" db="EMBL/GenBank/DDBJ databases">
        <authorList>
            <person name="Lanie J.A."/>
            <person name="Ng W.-L."/>
            <person name="Kazmierczak K.M."/>
            <person name="Andrzejewski T.M."/>
            <person name="Davidsen T.M."/>
            <person name="Wayne K.J."/>
            <person name="Tettelin H."/>
            <person name="Glass J.I."/>
            <person name="Rusch D."/>
            <person name="Podicherti R."/>
            <person name="Tsui H.-C.T."/>
            <person name="Winkler M.E."/>
        </authorList>
    </citation>
    <scope>NUCLEOTIDE SEQUENCE</scope>
</reference>
<evidence type="ECO:0000313" key="8">
    <source>
        <dbReference type="EMBL" id="SVA34306.1"/>
    </source>
</evidence>
<dbReference type="Gene3D" id="3.40.640.10">
    <property type="entry name" value="Type I PLP-dependent aspartate aminotransferase-like (Major domain)"/>
    <property type="match status" value="1"/>
</dbReference>
<dbReference type="GO" id="GO:0030170">
    <property type="term" value="F:pyridoxal phosphate binding"/>
    <property type="evidence" value="ECO:0007669"/>
    <property type="project" value="InterPro"/>
</dbReference>
<dbReference type="NCBIfam" id="TIGR00707">
    <property type="entry name" value="argD"/>
    <property type="match status" value="1"/>
</dbReference>
<dbReference type="InterPro" id="IPR005814">
    <property type="entry name" value="Aminotrans_3"/>
</dbReference>
<keyword evidence="6" id="KW-0663">Pyridoxal phosphate</keyword>
<evidence type="ECO:0000256" key="7">
    <source>
        <dbReference type="ARBA" id="ARBA00029440"/>
    </source>
</evidence>
<evidence type="ECO:0000256" key="2">
    <source>
        <dbReference type="ARBA" id="ARBA00004173"/>
    </source>
</evidence>
<dbReference type="CDD" id="cd00610">
    <property type="entry name" value="OAT_like"/>
    <property type="match status" value="1"/>
</dbReference>
<sequence>MNKNQKIAHLTKKYIAQTYGRYPIALVRGKGTKVWDKNNKQYLDFVSGLAVNNLGHCHPIVVSAIKKQAETLLHVSNLYHIEPQSQLAEQLTSLCFADKFFFCNSGTEAIESAIKLARKFSFDQGHPERTEIITMHNSFHGRTLGALSATAQKKFHTGFQPLLRGFKYVPFNNIQAVKKLVSKKTCAILVEPIQGEGGVNVPDSSYLKDLKSLCKNSGILLIFDEVQTGFGRTGSLFAHELFKIKPDILTLAKALGGGVAIGALGGTNQVMKSFVPGSHAATFGGNPLACAAALASLKVITSNGFLKKASEAGDYFLGCLQNLARQHSIVKDVRGKGMMLAIELSKPGNEVVLDCMENGFLINCIQKNILRFLPPLNISRKDINTLMPVLSKSLIRLSKKKI</sequence>
<keyword evidence="3" id="KW-0032">Aminotransferase</keyword>